<proteinExistence type="predicted"/>
<evidence type="ECO:0000313" key="1">
    <source>
        <dbReference type="EMBL" id="PKK89946.1"/>
    </source>
</evidence>
<protein>
    <submittedName>
        <fullName evidence="1">Uncharacterized protein</fullName>
    </submittedName>
</protein>
<gene>
    <name evidence="1" type="ORF">CVV64_11470</name>
</gene>
<reference evidence="1 2" key="1">
    <citation type="journal article" date="2017" name="ISME J.">
        <title>Potential for microbial H2 and metal transformations associated with novel bacteria and archaea in deep terrestrial subsurface sediments.</title>
        <authorList>
            <person name="Hernsdorf A.W."/>
            <person name="Amano Y."/>
            <person name="Miyakawa K."/>
            <person name="Ise K."/>
            <person name="Suzuki Y."/>
            <person name="Anantharaman K."/>
            <person name="Probst A."/>
            <person name="Burstein D."/>
            <person name="Thomas B.C."/>
            <person name="Banfield J.F."/>
        </authorList>
    </citation>
    <scope>NUCLEOTIDE SEQUENCE [LARGE SCALE GENOMIC DNA]</scope>
    <source>
        <strain evidence="1">HGW-Wallbacteria-1</strain>
    </source>
</reference>
<accession>A0A2N1PNM4</accession>
<evidence type="ECO:0000313" key="2">
    <source>
        <dbReference type="Proteomes" id="UP000233256"/>
    </source>
</evidence>
<sequence length="159" mass="17871">MQYIISSQLILMMGFKENHDNRLFNWCLGAYNRILCLGNIQNTSSQRISCGSKHEQAEAITRPYVSVAPFLEPDNPIFYLRISNTGKTSANKLKLTIDKSFHKFGEKSAERDLASFAAFIQGIKFFQPGAAIPKDPYIRKLKDINGAIEKVAINVVKKG</sequence>
<organism evidence="1 2">
    <name type="scientific">Candidatus Wallbacteria bacterium HGW-Wallbacteria-1</name>
    <dbReference type="NCBI Taxonomy" id="2013854"/>
    <lineage>
        <taxon>Bacteria</taxon>
        <taxon>Candidatus Walliibacteriota</taxon>
    </lineage>
</organism>
<dbReference type="EMBL" id="PGXC01000009">
    <property type="protein sequence ID" value="PKK89946.1"/>
    <property type="molecule type" value="Genomic_DNA"/>
</dbReference>
<name>A0A2N1PNM4_9BACT</name>
<comment type="caution">
    <text evidence="1">The sequence shown here is derived from an EMBL/GenBank/DDBJ whole genome shotgun (WGS) entry which is preliminary data.</text>
</comment>
<dbReference type="AlphaFoldDB" id="A0A2N1PNM4"/>
<dbReference type="Proteomes" id="UP000233256">
    <property type="component" value="Unassembled WGS sequence"/>
</dbReference>